<accession>A0ABN0XSW4</accession>
<dbReference type="Proteomes" id="UP001501166">
    <property type="component" value="Unassembled WGS sequence"/>
</dbReference>
<evidence type="ECO:0000313" key="2">
    <source>
        <dbReference type="Proteomes" id="UP001501166"/>
    </source>
</evidence>
<reference evidence="1 2" key="1">
    <citation type="journal article" date="2019" name="Int. J. Syst. Evol. Microbiol.">
        <title>The Global Catalogue of Microorganisms (GCM) 10K type strain sequencing project: providing services to taxonomists for standard genome sequencing and annotation.</title>
        <authorList>
            <consortium name="The Broad Institute Genomics Platform"/>
            <consortium name="The Broad Institute Genome Sequencing Center for Infectious Disease"/>
            <person name="Wu L."/>
            <person name="Ma J."/>
        </authorList>
    </citation>
    <scope>NUCLEOTIDE SEQUENCE [LARGE SCALE GENOMIC DNA]</scope>
    <source>
        <strain evidence="1 2">JCM 12662</strain>
    </source>
</reference>
<proteinExistence type="predicted"/>
<comment type="caution">
    <text evidence="1">The sequence shown here is derived from an EMBL/GenBank/DDBJ whole genome shotgun (WGS) entry which is preliminary data.</text>
</comment>
<name>A0ABN0XSW4_9LACT</name>
<evidence type="ECO:0000313" key="1">
    <source>
        <dbReference type="EMBL" id="GAA0371918.1"/>
    </source>
</evidence>
<protein>
    <submittedName>
        <fullName evidence="1">Uncharacterized protein</fullName>
    </submittedName>
</protein>
<dbReference type="EMBL" id="BAAACW010000165">
    <property type="protein sequence ID" value="GAA0371918.1"/>
    <property type="molecule type" value="Genomic_DNA"/>
</dbReference>
<gene>
    <name evidence="1" type="ORF">GCM10008932_24050</name>
</gene>
<sequence>MPKHNTTEKNRLIKKALNTAKKLSSKVSVDLSDGIHMNTIAKVKNKIIERIPGME</sequence>
<organism evidence="1 2">
    <name type="scientific">Alkalibacterium iburiense</name>
    <dbReference type="NCBI Taxonomy" id="290589"/>
    <lineage>
        <taxon>Bacteria</taxon>
        <taxon>Bacillati</taxon>
        <taxon>Bacillota</taxon>
        <taxon>Bacilli</taxon>
        <taxon>Lactobacillales</taxon>
        <taxon>Carnobacteriaceae</taxon>
        <taxon>Alkalibacterium</taxon>
    </lineage>
</organism>
<keyword evidence="2" id="KW-1185">Reference proteome</keyword>